<keyword evidence="3 7" id="KW-0808">Transferase</keyword>
<dbReference type="Gene3D" id="3.40.50.150">
    <property type="entry name" value="Vaccinia Virus protein VP39"/>
    <property type="match status" value="1"/>
</dbReference>
<evidence type="ECO:0000313" key="8">
    <source>
        <dbReference type="Proteomes" id="UP001209344"/>
    </source>
</evidence>
<evidence type="ECO:0000256" key="1">
    <source>
        <dbReference type="ARBA" id="ARBA00011900"/>
    </source>
</evidence>
<keyword evidence="4" id="KW-0949">S-adenosyl-L-methionine</keyword>
<sequence>MDTNRIKRFATEARNILKAGIAAKITTLGFDKNGNVAEENKPQLMQGGSLWNDQLQTEGFYYQWMSLYNRIQQKGISEVYEEAAYTWFNRLCAIRILQKNSLCGPVIAYADAARTPVIVDEARQGRIPQMFLSPDNGGNEGGEELRQRLVELLDDDTKVTEQFAILITAWCHDNPIINQCFGSIADYTELLLPNNILAEGGFVDMLNHTEFITDEDFQSPELIGWLYQFYISERKDEVFAKKGKFEADEIPAATQIFTPNWIVKYMVQNTVGRIYLDNNPYETQLQKKWHYLVEPSEKPSDRYSLKYNELTDLKVADLACGSGHILNECFDLLYDLYIAEGYGRGEAVENIFSHNLTGIDLDTRAKQLSQFALLLKACQKDAGFADAHVLPNVLDMTGVVPALDKKAMTETCLQFVGGYDDVAGEMLEEDFELLKEADNLGSIMIFNINENYHNMLCSHYEDWTKNGTDDCPANIKQLLPGVKVILTLTEHYHALVMNPPYMGGGKMNSVLSKYVKDNYEEGKADLFSVFMFMGMERLADGGKMAQINMQSWMFLSSFKSLRHIFLHNYAIDSMLHLGPRTFDELSGEVVQNTAFVLTKPQDPYGGITMAEIRALPKSEQEIWKQRFYEDTEKDMDELFLGNPKGIYYRLVDGKNCADKEQMFLANKDGNEDGKHIYYPNVEQLNFGKIPGAPIGYWVSPKIQEIFTSNLALSAVCSPTQGLATADNARFLRLWFEPSYSRIGFGCENAALAARSQKKWFPYNKGGGQRRWYGNQESVVNWENDGYEIKNFMDNKGKQRSVIRNPERYFCPSISWSDISSNSNSFKVYPKGFIFDVCGMSCFDAPNRLNLLGVLNTKFYAVLSHFLNPTMHFQIGNFKQLPYMEVPSKEFDQLVEQNIAISRADWDAHETSWDFQRNELLSIDTSTYTENIDYKIEKHFEETGEHISISPAAPKLGSLEWRMEQYKTKWERKFMQLHKNEEELNRQFIDIYGLQDELTPDVPLNEITILQQGEISIVND</sequence>
<evidence type="ECO:0000256" key="2">
    <source>
        <dbReference type="ARBA" id="ARBA00022603"/>
    </source>
</evidence>
<accession>A0AAP3F524</accession>
<evidence type="ECO:0000256" key="3">
    <source>
        <dbReference type="ARBA" id="ARBA00022679"/>
    </source>
</evidence>
<comment type="caution">
    <text evidence="7">The sequence shown here is derived from an EMBL/GenBank/DDBJ whole genome shotgun (WGS) entry which is preliminary data.</text>
</comment>
<dbReference type="NCBIfam" id="NF033452">
    <property type="entry name" value="BREX_1_MTaseX"/>
    <property type="match status" value="1"/>
</dbReference>
<dbReference type="EMBL" id="JAPDVK010000001">
    <property type="protein sequence ID" value="MCW4127285.1"/>
    <property type="molecule type" value="Genomic_DNA"/>
</dbReference>
<dbReference type="GO" id="GO:0032259">
    <property type="term" value="P:methylation"/>
    <property type="evidence" value="ECO:0007669"/>
    <property type="project" value="UniProtKB-KW"/>
</dbReference>
<reference evidence="7" key="1">
    <citation type="submission" date="2022-11" db="EMBL/GenBank/DDBJ databases">
        <title>Genomic repertoires linked with pathogenic potency of arthritogenic Prevotella copri isolated from the gut of rheumatoid arthritis patients.</title>
        <authorList>
            <person name="Nii T."/>
            <person name="Maeda Y."/>
            <person name="Motooka D."/>
            <person name="Naito M."/>
            <person name="Matsumoto Y."/>
            <person name="Ogawa T."/>
            <person name="Oguro-Igashira E."/>
            <person name="Kishikawa T."/>
            <person name="Yamashita M."/>
            <person name="Koizumi S."/>
            <person name="Kurakawa T."/>
            <person name="Okumura R."/>
            <person name="Kayama H."/>
            <person name="Murakami M."/>
            <person name="Sakaguchi T."/>
            <person name="Das B."/>
            <person name="Nakamura S."/>
            <person name="Okada Y."/>
            <person name="Kumanogoh A."/>
            <person name="Takeda K."/>
        </authorList>
    </citation>
    <scope>NUCLEOTIDE SEQUENCE</scope>
    <source>
        <strain evidence="7">F3-75</strain>
    </source>
</reference>
<comment type="catalytic activity">
    <reaction evidence="5">
        <text>a 2'-deoxyadenosine in DNA + S-adenosyl-L-methionine = an N(6)-methyl-2'-deoxyadenosine in DNA + S-adenosyl-L-homocysteine + H(+)</text>
        <dbReference type="Rhea" id="RHEA:15197"/>
        <dbReference type="Rhea" id="RHEA-COMP:12418"/>
        <dbReference type="Rhea" id="RHEA-COMP:12419"/>
        <dbReference type="ChEBI" id="CHEBI:15378"/>
        <dbReference type="ChEBI" id="CHEBI:57856"/>
        <dbReference type="ChEBI" id="CHEBI:59789"/>
        <dbReference type="ChEBI" id="CHEBI:90615"/>
        <dbReference type="ChEBI" id="CHEBI:90616"/>
        <dbReference type="EC" id="2.1.1.72"/>
    </reaction>
</comment>
<gene>
    <name evidence="7" type="primary">pglX</name>
    <name evidence="7" type="ORF">ONT16_03150</name>
</gene>
<organism evidence="7 8">
    <name type="scientific">Segatella copri</name>
    <dbReference type="NCBI Taxonomy" id="165179"/>
    <lineage>
        <taxon>Bacteria</taxon>
        <taxon>Pseudomonadati</taxon>
        <taxon>Bacteroidota</taxon>
        <taxon>Bacteroidia</taxon>
        <taxon>Bacteroidales</taxon>
        <taxon>Prevotellaceae</taxon>
        <taxon>Segatella</taxon>
    </lineage>
</organism>
<dbReference type="GO" id="GO:0006304">
    <property type="term" value="P:DNA modification"/>
    <property type="evidence" value="ECO:0007669"/>
    <property type="project" value="InterPro"/>
</dbReference>
<evidence type="ECO:0000256" key="4">
    <source>
        <dbReference type="ARBA" id="ARBA00022691"/>
    </source>
</evidence>
<dbReference type="Proteomes" id="UP001209344">
    <property type="component" value="Unassembled WGS sequence"/>
</dbReference>
<dbReference type="InterPro" id="IPR011639">
    <property type="entry name" value="MethylTrfase_TaqI-like_dom"/>
</dbReference>
<protein>
    <recommendedName>
        <fullName evidence="1">site-specific DNA-methyltransferase (adenine-specific)</fullName>
        <ecNumber evidence="1">2.1.1.72</ecNumber>
    </recommendedName>
</protein>
<evidence type="ECO:0000256" key="5">
    <source>
        <dbReference type="ARBA" id="ARBA00047942"/>
    </source>
</evidence>
<dbReference type="GO" id="GO:0009007">
    <property type="term" value="F:site-specific DNA-methyltransferase (adenine-specific) activity"/>
    <property type="evidence" value="ECO:0007669"/>
    <property type="project" value="UniProtKB-EC"/>
</dbReference>
<dbReference type="PRINTS" id="PR00507">
    <property type="entry name" value="N12N6MTFRASE"/>
</dbReference>
<dbReference type="PANTHER" id="PTHR33841">
    <property type="entry name" value="DNA METHYLTRANSFERASE YEEA-RELATED"/>
    <property type="match status" value="1"/>
</dbReference>
<dbReference type="RefSeq" id="WP_264965400.1">
    <property type="nucleotide sequence ID" value="NZ_JAPDVK010000001.1"/>
</dbReference>
<dbReference type="InterPro" id="IPR029063">
    <property type="entry name" value="SAM-dependent_MTases_sf"/>
</dbReference>
<dbReference type="EC" id="2.1.1.72" evidence="1"/>
<keyword evidence="2 7" id="KW-0489">Methyltransferase</keyword>
<dbReference type="InterPro" id="IPR047939">
    <property type="entry name" value="BREX_1_PglX"/>
</dbReference>
<name>A0AAP3F524_9BACT</name>
<feature type="domain" description="Type II methyltransferase M.TaqI-like" evidence="6">
    <location>
        <begin position="354"/>
        <end position="578"/>
    </location>
</feature>
<evidence type="ECO:0000259" key="6">
    <source>
        <dbReference type="Pfam" id="PF07669"/>
    </source>
</evidence>
<dbReference type="Pfam" id="PF07669">
    <property type="entry name" value="Eco57I"/>
    <property type="match status" value="1"/>
</dbReference>
<evidence type="ECO:0000313" key="7">
    <source>
        <dbReference type="EMBL" id="MCW4127285.1"/>
    </source>
</evidence>
<dbReference type="SUPFAM" id="SSF53335">
    <property type="entry name" value="S-adenosyl-L-methionine-dependent methyltransferases"/>
    <property type="match status" value="1"/>
</dbReference>
<dbReference type="AlphaFoldDB" id="A0AAP3F524"/>
<dbReference type="InterPro" id="IPR050953">
    <property type="entry name" value="N4_N6_ade-DNA_methylase"/>
</dbReference>
<dbReference type="PANTHER" id="PTHR33841:SF1">
    <property type="entry name" value="DNA METHYLTRANSFERASE A"/>
    <property type="match status" value="1"/>
</dbReference>
<proteinExistence type="predicted"/>